<evidence type="ECO:0000256" key="1">
    <source>
        <dbReference type="SAM" id="MobiDB-lite"/>
    </source>
</evidence>
<name>A0AB38YGB6_9GAMM</name>
<sequence length="239" mass="26369">MAIEAANISTSVSPSVLSGALRRDDNPALAREQEAPRPDNNTTADVQVAALSPQQTDRQLLLERVAATQIAREALNQVENSLVEQRDLAVVERDSGVNTQPEQREIQDRRGELTERQGTIFSAPERDILVDQSLRSQFVEALEVTSDAEQLASVEQLDASIETVGAVQQDLARQEVEQLREFSAQQDARLSSGTFPVRNVDEATALVERVVEAETEQLTRTSNAVDDQQRQQVLNLLTV</sequence>
<protein>
    <submittedName>
        <fullName evidence="2">Uncharacterized protein</fullName>
    </submittedName>
</protein>
<feature type="compositionally biased region" description="Polar residues" evidence="1">
    <location>
        <begin position="7"/>
        <end position="16"/>
    </location>
</feature>
<feature type="compositionally biased region" description="Basic and acidic residues" evidence="1">
    <location>
        <begin position="21"/>
        <end position="37"/>
    </location>
</feature>
<organism evidence="2">
    <name type="scientific">Salinispirillum sp. LH 10-3-1</name>
    <dbReference type="NCBI Taxonomy" id="2952525"/>
    <lineage>
        <taxon>Bacteria</taxon>
        <taxon>Pseudomonadati</taxon>
        <taxon>Pseudomonadota</taxon>
        <taxon>Gammaproteobacteria</taxon>
        <taxon>Oceanospirillales</taxon>
        <taxon>Saccharospirillaceae</taxon>
        <taxon>Salinispirillum</taxon>
    </lineage>
</organism>
<dbReference type="AlphaFoldDB" id="A0AB38YGB6"/>
<feature type="region of interest" description="Disordered" evidence="1">
    <location>
        <begin position="1"/>
        <end position="43"/>
    </location>
</feature>
<evidence type="ECO:0000313" key="2">
    <source>
        <dbReference type="EMBL" id="WLD58402.1"/>
    </source>
</evidence>
<accession>A0AB38YGB6</accession>
<reference evidence="2" key="1">
    <citation type="submission" date="2022-07" db="EMBL/GenBank/DDBJ databases">
        <title>Complete genome sequence of Salinispirillum sp. LH10-3-1 capable of multiple carbohydrate inversion isolated from a soda lake.</title>
        <authorList>
            <person name="Liu J."/>
            <person name="Zhai Y."/>
            <person name="Zhang H."/>
            <person name="Yang H."/>
            <person name="Qu J."/>
            <person name="Li J."/>
        </authorList>
    </citation>
    <scope>NUCLEOTIDE SEQUENCE</scope>
    <source>
        <strain evidence="2">LH 10-3-1</strain>
    </source>
</reference>
<feature type="compositionally biased region" description="Basic and acidic residues" evidence="1">
    <location>
        <begin position="102"/>
        <end position="112"/>
    </location>
</feature>
<dbReference type="RefSeq" id="WP_304995688.1">
    <property type="nucleotide sequence ID" value="NZ_CP101717.1"/>
</dbReference>
<proteinExistence type="predicted"/>
<gene>
    <name evidence="2" type="ORF">NFC81_01080</name>
</gene>
<feature type="region of interest" description="Disordered" evidence="1">
    <location>
        <begin position="93"/>
        <end position="112"/>
    </location>
</feature>
<dbReference type="EMBL" id="CP101717">
    <property type="protein sequence ID" value="WLD58402.1"/>
    <property type="molecule type" value="Genomic_DNA"/>
</dbReference>